<dbReference type="InterPro" id="IPR010069">
    <property type="entry name" value="CdiA_FHA1_rpt"/>
</dbReference>
<feature type="compositionally biased region" description="Polar residues" evidence="1">
    <location>
        <begin position="180"/>
        <end position="195"/>
    </location>
</feature>
<gene>
    <name evidence="2" type="ORF">DI563_00115</name>
</gene>
<name>A0A2W5QIM0_VARPD</name>
<dbReference type="NCBIfam" id="TIGR01731">
    <property type="entry name" value="fil_hemag_20aa"/>
    <property type="match status" value="4"/>
</dbReference>
<protein>
    <submittedName>
        <fullName evidence="2">Uncharacterized protein</fullName>
    </submittedName>
</protein>
<dbReference type="EMBL" id="QFPP01000001">
    <property type="protein sequence ID" value="PZQ78421.1"/>
    <property type="molecule type" value="Genomic_DNA"/>
</dbReference>
<dbReference type="AlphaFoldDB" id="A0A2W5QIM0"/>
<comment type="caution">
    <text evidence="2">The sequence shown here is derived from an EMBL/GenBank/DDBJ whole genome shotgun (WGS) entry which is preliminary data.</text>
</comment>
<feature type="compositionally biased region" description="Low complexity" evidence="1">
    <location>
        <begin position="232"/>
        <end position="241"/>
    </location>
</feature>
<feature type="compositionally biased region" description="Basic residues" evidence="1">
    <location>
        <begin position="217"/>
        <end position="231"/>
    </location>
</feature>
<evidence type="ECO:0000313" key="2">
    <source>
        <dbReference type="EMBL" id="PZQ78421.1"/>
    </source>
</evidence>
<reference evidence="2 3" key="1">
    <citation type="submission" date="2017-08" db="EMBL/GenBank/DDBJ databases">
        <title>Infants hospitalized years apart are colonized by the same room-sourced microbial strains.</title>
        <authorList>
            <person name="Brooks B."/>
            <person name="Olm M.R."/>
            <person name="Firek B.A."/>
            <person name="Baker R."/>
            <person name="Thomas B.C."/>
            <person name="Morowitz M.J."/>
            <person name="Banfield J.F."/>
        </authorList>
    </citation>
    <scope>NUCLEOTIDE SEQUENCE [LARGE SCALE GENOMIC DNA]</scope>
    <source>
        <strain evidence="2">S2_005_003_R2_41</strain>
    </source>
</reference>
<accession>A0A2W5QIM0</accession>
<feature type="region of interest" description="Disordered" evidence="1">
    <location>
        <begin position="180"/>
        <end position="241"/>
    </location>
</feature>
<proteinExistence type="predicted"/>
<sequence length="241" mass="24522">MGNIGCVRSSATTTLNVSGGTVLNNSTQGADQGIEGENVAITADGLNNAQGAIRANQNVTATVSGAVDNTNGLMSAGDTLKVADPNAANPCAKTLNVINTGGPLVADKSVILDAATFSADGILVSNKDLTVALMQDIVNNAEVVAHGNLSYGTTGNLTNNGKLLAGQTLNVNGNVVTNSASGEMSGTNTTFNAGTLDNRGLIDSAGTTRINAGGRRTWPRRAKRRRRRRNSASRPASAGSR</sequence>
<dbReference type="Proteomes" id="UP000249135">
    <property type="component" value="Unassembled WGS sequence"/>
</dbReference>
<organism evidence="2 3">
    <name type="scientific">Variovorax paradoxus</name>
    <dbReference type="NCBI Taxonomy" id="34073"/>
    <lineage>
        <taxon>Bacteria</taxon>
        <taxon>Pseudomonadati</taxon>
        <taxon>Pseudomonadota</taxon>
        <taxon>Betaproteobacteria</taxon>
        <taxon>Burkholderiales</taxon>
        <taxon>Comamonadaceae</taxon>
        <taxon>Variovorax</taxon>
    </lineage>
</organism>
<evidence type="ECO:0000256" key="1">
    <source>
        <dbReference type="SAM" id="MobiDB-lite"/>
    </source>
</evidence>
<evidence type="ECO:0000313" key="3">
    <source>
        <dbReference type="Proteomes" id="UP000249135"/>
    </source>
</evidence>